<dbReference type="EMBL" id="JBEPLW010000010">
    <property type="protein sequence ID" value="MET3575693.1"/>
    <property type="molecule type" value="Genomic_DNA"/>
</dbReference>
<dbReference type="RefSeq" id="WP_354197065.1">
    <property type="nucleotide sequence ID" value="NZ_JBEPLW010000010.1"/>
</dbReference>
<evidence type="ECO:0000313" key="2">
    <source>
        <dbReference type="Proteomes" id="UP001549099"/>
    </source>
</evidence>
<protein>
    <recommendedName>
        <fullName evidence="3">Phage protein</fullName>
    </recommendedName>
</protein>
<evidence type="ECO:0008006" key="3">
    <source>
        <dbReference type="Google" id="ProtNLM"/>
    </source>
</evidence>
<name>A0ABV2GBQ1_9BACL</name>
<evidence type="ECO:0000313" key="1">
    <source>
        <dbReference type="EMBL" id="MET3575693.1"/>
    </source>
</evidence>
<comment type="caution">
    <text evidence="1">The sequence shown here is derived from an EMBL/GenBank/DDBJ whole genome shotgun (WGS) entry which is preliminary data.</text>
</comment>
<keyword evidence="2" id="KW-1185">Reference proteome</keyword>
<proteinExistence type="predicted"/>
<reference evidence="1 2" key="1">
    <citation type="submission" date="2024-06" db="EMBL/GenBank/DDBJ databases">
        <title>Genomic Encyclopedia of Type Strains, Phase IV (KMG-IV): sequencing the most valuable type-strain genomes for metagenomic binning, comparative biology and taxonomic classification.</title>
        <authorList>
            <person name="Goeker M."/>
        </authorList>
    </citation>
    <scope>NUCLEOTIDE SEQUENCE [LARGE SCALE GENOMIC DNA]</scope>
    <source>
        <strain evidence="1 2">DSM 26128</strain>
    </source>
</reference>
<gene>
    <name evidence="1" type="ORF">ABID49_001598</name>
</gene>
<accession>A0ABV2GBQ1</accession>
<dbReference type="Proteomes" id="UP001549099">
    <property type="component" value="Unassembled WGS sequence"/>
</dbReference>
<sequence length="47" mass="5810">MMKQENWWDEMFTGNLELGINKERLAELEQENFLYFTEEQENVPQEQ</sequence>
<organism evidence="1 2">
    <name type="scientific">Bhargavaea ullalensis</name>
    <dbReference type="NCBI Taxonomy" id="1265685"/>
    <lineage>
        <taxon>Bacteria</taxon>
        <taxon>Bacillati</taxon>
        <taxon>Bacillota</taxon>
        <taxon>Bacilli</taxon>
        <taxon>Bacillales</taxon>
        <taxon>Caryophanaceae</taxon>
        <taxon>Bhargavaea</taxon>
    </lineage>
</organism>